<name>A0A1H9EFB2_9GAMM</name>
<evidence type="ECO:0000259" key="5">
    <source>
        <dbReference type="Pfam" id="PF01258"/>
    </source>
</evidence>
<evidence type="ECO:0000256" key="1">
    <source>
        <dbReference type="ARBA" id="ARBA00022723"/>
    </source>
</evidence>
<dbReference type="Pfam" id="PF01258">
    <property type="entry name" value="zf-dskA_traR"/>
    <property type="match status" value="1"/>
</dbReference>
<feature type="domain" description="Zinc finger DksA/TraR C4-type" evidence="5">
    <location>
        <begin position="39"/>
        <end position="70"/>
    </location>
</feature>
<dbReference type="PROSITE" id="PS51128">
    <property type="entry name" value="ZF_DKSA_2"/>
    <property type="match status" value="1"/>
</dbReference>
<evidence type="ECO:0000256" key="3">
    <source>
        <dbReference type="ARBA" id="ARBA00022833"/>
    </source>
</evidence>
<evidence type="ECO:0000313" key="7">
    <source>
        <dbReference type="Proteomes" id="UP000198749"/>
    </source>
</evidence>
<organism evidence="6 7">
    <name type="scientific">Amphritea atlantica</name>
    <dbReference type="NCBI Taxonomy" id="355243"/>
    <lineage>
        <taxon>Bacteria</taxon>
        <taxon>Pseudomonadati</taxon>
        <taxon>Pseudomonadota</taxon>
        <taxon>Gammaproteobacteria</taxon>
        <taxon>Oceanospirillales</taxon>
        <taxon>Oceanospirillaceae</taxon>
        <taxon>Amphritea</taxon>
    </lineage>
</organism>
<proteinExistence type="predicted"/>
<dbReference type="InterPro" id="IPR000962">
    <property type="entry name" value="Znf_DskA_TraR"/>
</dbReference>
<dbReference type="Gene3D" id="1.20.120.910">
    <property type="entry name" value="DksA, coiled-coil domain"/>
    <property type="match status" value="1"/>
</dbReference>
<dbReference type="EMBL" id="FOGB01000002">
    <property type="protein sequence ID" value="SEQ24361.1"/>
    <property type="molecule type" value="Genomic_DNA"/>
</dbReference>
<evidence type="ECO:0000313" key="6">
    <source>
        <dbReference type="EMBL" id="SEQ24361.1"/>
    </source>
</evidence>
<evidence type="ECO:0000256" key="2">
    <source>
        <dbReference type="ARBA" id="ARBA00022771"/>
    </source>
</evidence>
<dbReference type="AlphaFoldDB" id="A0A1H9EFB2"/>
<dbReference type="STRING" id="355243.SAMN03080615_00869"/>
<feature type="zinc finger region" description="dksA C4-type" evidence="4">
    <location>
        <begin position="40"/>
        <end position="64"/>
    </location>
</feature>
<dbReference type="RefSeq" id="WP_091354508.1">
    <property type="nucleotide sequence ID" value="NZ_AP025284.1"/>
</dbReference>
<keyword evidence="1" id="KW-0479">Metal-binding</keyword>
<reference evidence="7" key="1">
    <citation type="submission" date="2016-10" db="EMBL/GenBank/DDBJ databases">
        <authorList>
            <person name="Varghese N."/>
            <person name="Submissions S."/>
        </authorList>
    </citation>
    <scope>NUCLEOTIDE SEQUENCE [LARGE SCALE GENOMIC DNA]</scope>
    <source>
        <strain evidence="7">DSM 18887</strain>
    </source>
</reference>
<dbReference type="Proteomes" id="UP000198749">
    <property type="component" value="Unassembled WGS sequence"/>
</dbReference>
<dbReference type="OrthoDB" id="962301at2"/>
<gene>
    <name evidence="6" type="ORF">SAMN03080615_00869</name>
</gene>
<dbReference type="SUPFAM" id="SSF57716">
    <property type="entry name" value="Glucocorticoid receptor-like (DNA-binding domain)"/>
    <property type="match status" value="1"/>
</dbReference>
<evidence type="ECO:0000256" key="4">
    <source>
        <dbReference type="PROSITE-ProRule" id="PRU00510"/>
    </source>
</evidence>
<keyword evidence="7" id="KW-1185">Reference proteome</keyword>
<sequence length="74" mass="8431">MPDILDHAKELEMRQRQDALDNALKRSEPEQDIRDGVVICISCGVDIQPARLKAKPNAARCIHCQQIEEQKHGR</sequence>
<accession>A0A1H9EFB2</accession>
<keyword evidence="3" id="KW-0862">Zinc</keyword>
<dbReference type="GO" id="GO:0008270">
    <property type="term" value="F:zinc ion binding"/>
    <property type="evidence" value="ECO:0007669"/>
    <property type="project" value="UniProtKB-KW"/>
</dbReference>
<keyword evidence="2" id="KW-0863">Zinc-finger</keyword>
<protein>
    <submittedName>
        <fullName evidence="6">Transcriptional regulator, TraR/DksA family</fullName>
    </submittedName>
</protein>